<accession>C1L3R0</accession>
<keyword evidence="4" id="KW-0808">Transferase</keyword>
<evidence type="ECO:0000259" key="12">
    <source>
        <dbReference type="PROSITE" id="PS50089"/>
    </source>
</evidence>
<comment type="catalytic activity">
    <reaction evidence="1">
        <text>S-ubiquitinyl-[E2 ubiquitin-conjugating enzyme]-L-cysteine + [acceptor protein]-L-lysine = [E2 ubiquitin-conjugating enzyme]-L-cysteine + N(6)-ubiquitinyl-[acceptor protein]-L-lysine.</text>
        <dbReference type="EC" id="2.3.2.27"/>
    </reaction>
</comment>
<evidence type="ECO:0000256" key="10">
    <source>
        <dbReference type="ARBA" id="ARBA00023242"/>
    </source>
</evidence>
<dbReference type="InterPro" id="IPR017907">
    <property type="entry name" value="Znf_RING_CS"/>
</dbReference>
<dbReference type="Pfam" id="PF00097">
    <property type="entry name" value="zf-C3HC4"/>
    <property type="match status" value="1"/>
</dbReference>
<dbReference type="InterPro" id="IPR018957">
    <property type="entry name" value="Znf_C3HC4_RING-type"/>
</dbReference>
<keyword evidence="6" id="KW-0227">DNA damage</keyword>
<proteinExistence type="evidence at transcript level"/>
<dbReference type="InterPro" id="IPR051657">
    <property type="entry name" value="RNF168/RNF169_E3_ubiq-ligase"/>
</dbReference>
<dbReference type="PROSITE" id="PS00518">
    <property type="entry name" value="ZF_RING_1"/>
    <property type="match status" value="1"/>
</dbReference>
<feature type="domain" description="RING-type" evidence="12">
    <location>
        <begin position="5"/>
        <end position="44"/>
    </location>
</feature>
<keyword evidence="7 11" id="KW-0863">Zinc-finger</keyword>
<evidence type="ECO:0000256" key="2">
    <source>
        <dbReference type="ARBA" id="ARBA00004123"/>
    </source>
</evidence>
<dbReference type="Gene3D" id="3.30.40.10">
    <property type="entry name" value="Zinc/RING finger domain, C3HC4 (zinc finger)"/>
    <property type="match status" value="1"/>
</dbReference>
<name>C1L3R0_SCHJA</name>
<reference evidence="13" key="1">
    <citation type="journal article" date="2009" name="Nature">
        <title>The Schistosoma japonicum genome reveals features of host-parasite interplay.</title>
        <authorList>
            <person name="Liu F."/>
            <person name="Zhou Y."/>
            <person name="Wang Z.Q."/>
            <person name="Lu G."/>
            <person name="Zheng H."/>
            <person name="Brindley P.J."/>
            <person name="McManus D.P."/>
            <person name="Blair D."/>
            <person name="Zhang Q.H."/>
            <person name="Zhong Y."/>
            <person name="Wang S."/>
            <person name="Han Z.G."/>
            <person name="Chen Z."/>
        </authorList>
    </citation>
    <scope>NUCLEOTIDE SEQUENCE</scope>
    <source>
        <strain evidence="13">Anhui</strain>
    </source>
</reference>
<dbReference type="GO" id="GO:0005634">
    <property type="term" value="C:nucleus"/>
    <property type="evidence" value="ECO:0007669"/>
    <property type="project" value="UniProtKB-SubCell"/>
</dbReference>
<protein>
    <recommendedName>
        <fullName evidence="3">RING-type E3 ubiquitin transferase</fullName>
        <ecNumber evidence="3">2.3.2.27</ecNumber>
    </recommendedName>
</protein>
<dbReference type="GO" id="GO:0061630">
    <property type="term" value="F:ubiquitin protein ligase activity"/>
    <property type="evidence" value="ECO:0007669"/>
    <property type="project" value="UniProtKB-EC"/>
</dbReference>
<keyword evidence="5" id="KW-0479">Metal-binding</keyword>
<dbReference type="EC" id="2.3.2.27" evidence="3"/>
<evidence type="ECO:0000256" key="6">
    <source>
        <dbReference type="ARBA" id="ARBA00022763"/>
    </source>
</evidence>
<evidence type="ECO:0000256" key="8">
    <source>
        <dbReference type="ARBA" id="ARBA00022786"/>
    </source>
</evidence>
<dbReference type="SUPFAM" id="SSF57850">
    <property type="entry name" value="RING/U-box"/>
    <property type="match status" value="1"/>
</dbReference>
<dbReference type="GO" id="GO:0008270">
    <property type="term" value="F:zinc ion binding"/>
    <property type="evidence" value="ECO:0007669"/>
    <property type="project" value="UniProtKB-KW"/>
</dbReference>
<dbReference type="InterPro" id="IPR013083">
    <property type="entry name" value="Znf_RING/FYVE/PHD"/>
</dbReference>
<dbReference type="AlphaFoldDB" id="C1L3R0"/>
<evidence type="ECO:0000256" key="7">
    <source>
        <dbReference type="ARBA" id="ARBA00022771"/>
    </source>
</evidence>
<dbReference type="GO" id="GO:0031491">
    <property type="term" value="F:nucleosome binding"/>
    <property type="evidence" value="ECO:0007669"/>
    <property type="project" value="TreeGrafter"/>
</dbReference>
<comment type="subcellular location">
    <subcellularLocation>
        <location evidence="2">Nucleus</location>
    </subcellularLocation>
</comment>
<evidence type="ECO:0000256" key="11">
    <source>
        <dbReference type="PROSITE-ProRule" id="PRU00175"/>
    </source>
</evidence>
<dbReference type="EMBL" id="FN313604">
    <property type="protein sequence ID" value="CAX69338.1"/>
    <property type="molecule type" value="mRNA"/>
</dbReference>
<dbReference type="PANTHER" id="PTHR23328:SF0">
    <property type="entry name" value="RING-TYPE DOMAIN-CONTAINING PROTEIN"/>
    <property type="match status" value="1"/>
</dbReference>
<dbReference type="SMART" id="SM00184">
    <property type="entry name" value="RING"/>
    <property type="match status" value="1"/>
</dbReference>
<dbReference type="GO" id="GO:0006302">
    <property type="term" value="P:double-strand break repair"/>
    <property type="evidence" value="ECO:0007669"/>
    <property type="project" value="TreeGrafter"/>
</dbReference>
<evidence type="ECO:0000256" key="4">
    <source>
        <dbReference type="ARBA" id="ARBA00022679"/>
    </source>
</evidence>
<evidence type="ECO:0000256" key="1">
    <source>
        <dbReference type="ARBA" id="ARBA00000900"/>
    </source>
</evidence>
<evidence type="ECO:0000313" key="13">
    <source>
        <dbReference type="EMBL" id="CAX69338.1"/>
    </source>
</evidence>
<dbReference type="PANTHER" id="PTHR23328">
    <property type="entry name" value="RING-TYPE DOMAIN-CONTAINING PROTEIN"/>
    <property type="match status" value="1"/>
</dbReference>
<keyword evidence="8" id="KW-0833">Ubl conjugation pathway</keyword>
<evidence type="ECO:0000256" key="9">
    <source>
        <dbReference type="ARBA" id="ARBA00022833"/>
    </source>
</evidence>
<sequence length="253" mass="28844">MDLTCSICLNILFKPVHLPCNHQFCKDCIVQAVDFTAYQCPICRYRLSNWLRRVKNIDSAVSASKENEIRNLFPNYYDAKELGMSPSLSEREIKTLINTNTDPIPNCSAEPGDVHEYYVKEVKRYSHLRSLEEKENEEASLALAAHLLHEDGLSMPADDILLSGYRHTEYNSTSTVSSSSTNKCTENKFKGKQNKKALTTLLDYAVDTSIIGLKPEVTTKQVLCDEAFARRLQTKYSKLLTDLKDHKRLKSRK</sequence>
<organism evidence="13">
    <name type="scientific">Schistosoma japonicum</name>
    <name type="common">Blood fluke</name>
    <dbReference type="NCBI Taxonomy" id="6182"/>
    <lineage>
        <taxon>Eukaryota</taxon>
        <taxon>Metazoa</taxon>
        <taxon>Spiralia</taxon>
        <taxon>Lophotrochozoa</taxon>
        <taxon>Platyhelminthes</taxon>
        <taxon>Trematoda</taxon>
        <taxon>Digenea</taxon>
        <taxon>Strigeidida</taxon>
        <taxon>Schistosomatoidea</taxon>
        <taxon>Schistosomatidae</taxon>
        <taxon>Schistosoma</taxon>
    </lineage>
</organism>
<reference evidence="13" key="2">
    <citation type="submission" date="2009-03" db="EMBL/GenBank/DDBJ databases">
        <authorList>
            <person name="Gang L."/>
        </authorList>
    </citation>
    <scope>NUCLEOTIDE SEQUENCE</scope>
    <source>
        <strain evidence="13">Anhui</strain>
    </source>
</reference>
<evidence type="ECO:0000256" key="3">
    <source>
        <dbReference type="ARBA" id="ARBA00012483"/>
    </source>
</evidence>
<dbReference type="GO" id="GO:0035861">
    <property type="term" value="C:site of double-strand break"/>
    <property type="evidence" value="ECO:0007669"/>
    <property type="project" value="TreeGrafter"/>
</dbReference>
<keyword evidence="10" id="KW-0539">Nucleus</keyword>
<dbReference type="PROSITE" id="PS50089">
    <property type="entry name" value="ZF_RING_2"/>
    <property type="match status" value="1"/>
</dbReference>
<evidence type="ECO:0000256" key="5">
    <source>
        <dbReference type="ARBA" id="ARBA00022723"/>
    </source>
</evidence>
<keyword evidence="9" id="KW-0862">Zinc</keyword>
<dbReference type="InterPro" id="IPR001841">
    <property type="entry name" value="Znf_RING"/>
</dbReference>